<organism evidence="5 6">
    <name type="scientific">Catalinimonas alkaloidigena</name>
    <dbReference type="NCBI Taxonomy" id="1075417"/>
    <lineage>
        <taxon>Bacteria</taxon>
        <taxon>Pseudomonadati</taxon>
        <taxon>Bacteroidota</taxon>
        <taxon>Cytophagia</taxon>
        <taxon>Cytophagales</taxon>
        <taxon>Catalimonadaceae</taxon>
        <taxon>Catalinimonas</taxon>
    </lineage>
</organism>
<dbReference type="Gene3D" id="3.40.50.10860">
    <property type="entry name" value="Leucine Dehydrogenase, chain A, domain 1"/>
    <property type="match status" value="1"/>
</dbReference>
<dbReference type="GO" id="GO:0009423">
    <property type="term" value="P:chorismate biosynthetic process"/>
    <property type="evidence" value="ECO:0007669"/>
    <property type="project" value="TreeGrafter"/>
</dbReference>
<protein>
    <submittedName>
        <fullName evidence="5">Shikimate dehydrogenase</fullName>
    </submittedName>
</protein>
<dbReference type="GO" id="GO:0050661">
    <property type="term" value="F:NADP binding"/>
    <property type="evidence" value="ECO:0007669"/>
    <property type="project" value="TreeGrafter"/>
</dbReference>
<dbReference type="PANTHER" id="PTHR21089">
    <property type="entry name" value="SHIKIMATE DEHYDROGENASE"/>
    <property type="match status" value="1"/>
</dbReference>
<proteinExistence type="predicted"/>
<evidence type="ECO:0000256" key="2">
    <source>
        <dbReference type="ARBA" id="ARBA00023002"/>
    </source>
</evidence>
<evidence type="ECO:0000259" key="4">
    <source>
        <dbReference type="Pfam" id="PF08501"/>
    </source>
</evidence>
<dbReference type="CDD" id="cd01065">
    <property type="entry name" value="NAD_bind_Shikimate_DH"/>
    <property type="match status" value="1"/>
</dbReference>
<dbReference type="GO" id="GO:0005829">
    <property type="term" value="C:cytosol"/>
    <property type="evidence" value="ECO:0007669"/>
    <property type="project" value="TreeGrafter"/>
</dbReference>
<comment type="pathway">
    <text evidence="1">Metabolic intermediate biosynthesis; chorismate biosynthesis; chorismate from D-erythrose 4-phosphate and phosphoenolpyruvate: step 4/7.</text>
</comment>
<dbReference type="Proteomes" id="UP000198510">
    <property type="component" value="Unassembled WGS sequence"/>
</dbReference>
<feature type="domain" description="Shikimate dehydrogenase substrate binding N-terminal" evidence="4">
    <location>
        <begin position="6"/>
        <end position="88"/>
    </location>
</feature>
<dbReference type="PANTHER" id="PTHR21089:SF1">
    <property type="entry name" value="BIFUNCTIONAL 3-DEHYDROQUINATE DEHYDRATASE_SHIKIMATE DEHYDROGENASE, CHLOROPLASTIC"/>
    <property type="match status" value="1"/>
</dbReference>
<dbReference type="InterPro" id="IPR022893">
    <property type="entry name" value="Shikimate_DH_fam"/>
</dbReference>
<keyword evidence="2" id="KW-0560">Oxidoreductase</keyword>
<reference evidence="5 6" key="1">
    <citation type="submission" date="2016-10" db="EMBL/GenBank/DDBJ databases">
        <authorList>
            <person name="de Groot N.N."/>
        </authorList>
    </citation>
    <scope>NUCLEOTIDE SEQUENCE [LARGE SCALE GENOMIC DNA]</scope>
    <source>
        <strain evidence="5 6">DSM 25186</strain>
    </source>
</reference>
<dbReference type="OrthoDB" id="9792692at2"/>
<accession>A0A1G9E1L3</accession>
<dbReference type="InterPro" id="IPR036291">
    <property type="entry name" value="NAD(P)-bd_dom_sf"/>
</dbReference>
<dbReference type="SUPFAM" id="SSF53223">
    <property type="entry name" value="Aminoacid dehydrogenase-like, N-terminal domain"/>
    <property type="match status" value="1"/>
</dbReference>
<dbReference type="GO" id="GO:0019632">
    <property type="term" value="P:shikimate metabolic process"/>
    <property type="evidence" value="ECO:0007669"/>
    <property type="project" value="TreeGrafter"/>
</dbReference>
<dbReference type="InterPro" id="IPR013708">
    <property type="entry name" value="Shikimate_DH-bd_N"/>
</dbReference>
<dbReference type="EMBL" id="FNFO01000003">
    <property type="protein sequence ID" value="SDK70011.1"/>
    <property type="molecule type" value="Genomic_DNA"/>
</dbReference>
<evidence type="ECO:0000256" key="3">
    <source>
        <dbReference type="ARBA" id="ARBA00023141"/>
    </source>
</evidence>
<gene>
    <name evidence="5" type="ORF">SAMN05421823_103321</name>
</gene>
<evidence type="ECO:0000313" key="5">
    <source>
        <dbReference type="EMBL" id="SDK70011.1"/>
    </source>
</evidence>
<dbReference type="GO" id="GO:0009073">
    <property type="term" value="P:aromatic amino acid family biosynthetic process"/>
    <property type="evidence" value="ECO:0007669"/>
    <property type="project" value="UniProtKB-KW"/>
</dbReference>
<dbReference type="GO" id="GO:0004764">
    <property type="term" value="F:shikimate 3-dehydrogenase (NADP+) activity"/>
    <property type="evidence" value="ECO:0007669"/>
    <property type="project" value="InterPro"/>
</dbReference>
<dbReference type="InterPro" id="IPR046346">
    <property type="entry name" value="Aminoacid_DH-like_N_sf"/>
</dbReference>
<name>A0A1G9E1L3_9BACT</name>
<dbReference type="STRING" id="1075417.SAMN05421823_103321"/>
<dbReference type="SUPFAM" id="SSF51735">
    <property type="entry name" value="NAD(P)-binding Rossmann-fold domains"/>
    <property type="match status" value="1"/>
</dbReference>
<sequence>MRKFGLIGYPLTHSFSKKYFTEKFAREGIAEASYELYELPDIERFPALCEAEPTLMGINVTIPHKKAVMPFLDALAPSAQKVGAVNVIRRFPDGRNVGYNSDYDGFRLSLERFLPDSFAGKALILGTGGASQAVRAVLDDLGLAYHFVSRQATADFTYKTLTPEILQAHRLIINTTPLGTWPNVAQAPDLPYEAFTSQHYLFDLVYNPEVTECMHRAKAQGAQTKNGLEMLHLQAEKAWEIWNEPV</sequence>
<dbReference type="RefSeq" id="WP_089681335.1">
    <property type="nucleotide sequence ID" value="NZ_FNFO01000003.1"/>
</dbReference>
<keyword evidence="3" id="KW-0028">Amino-acid biosynthesis</keyword>
<evidence type="ECO:0000313" key="6">
    <source>
        <dbReference type="Proteomes" id="UP000198510"/>
    </source>
</evidence>
<keyword evidence="3" id="KW-0057">Aromatic amino acid biosynthesis</keyword>
<dbReference type="Pfam" id="PF08501">
    <property type="entry name" value="Shikimate_dh_N"/>
    <property type="match status" value="1"/>
</dbReference>
<dbReference type="AlphaFoldDB" id="A0A1G9E1L3"/>
<evidence type="ECO:0000256" key="1">
    <source>
        <dbReference type="ARBA" id="ARBA00004871"/>
    </source>
</evidence>
<keyword evidence="6" id="KW-1185">Reference proteome</keyword>
<dbReference type="Gene3D" id="3.40.50.720">
    <property type="entry name" value="NAD(P)-binding Rossmann-like Domain"/>
    <property type="match status" value="1"/>
</dbReference>